<dbReference type="InterPro" id="IPR036179">
    <property type="entry name" value="Ig-like_dom_sf"/>
</dbReference>
<comment type="caution">
    <text evidence="3">The sequence shown here is derived from an EMBL/GenBank/DDBJ whole genome shotgun (WGS) entry which is preliminary data.</text>
</comment>
<dbReference type="PROSITE" id="PS50835">
    <property type="entry name" value="IG_LIKE"/>
    <property type="match status" value="1"/>
</dbReference>
<gene>
    <name evidence="3" type="ORF">D915_006317</name>
</gene>
<dbReference type="AlphaFoldDB" id="A0A4E0RZV6"/>
<proteinExistence type="predicted"/>
<name>A0A4E0RZV6_FASHE</name>
<evidence type="ECO:0000256" key="1">
    <source>
        <dbReference type="SAM" id="SignalP"/>
    </source>
</evidence>
<reference evidence="3" key="1">
    <citation type="submission" date="2019-03" db="EMBL/GenBank/DDBJ databases">
        <title>Improved annotation for the trematode Fasciola hepatica.</title>
        <authorList>
            <person name="Choi Y.-J."/>
            <person name="Martin J."/>
            <person name="Mitreva M."/>
        </authorList>
    </citation>
    <scope>NUCLEOTIDE SEQUENCE [LARGE SCALE GENOMIC DNA]</scope>
</reference>
<dbReference type="CDD" id="cd00096">
    <property type="entry name" value="Ig"/>
    <property type="match status" value="1"/>
</dbReference>
<dbReference type="SUPFAM" id="SSF48726">
    <property type="entry name" value="Immunoglobulin"/>
    <property type="match status" value="1"/>
</dbReference>
<dbReference type="EMBL" id="JXXN02002426">
    <property type="protein sequence ID" value="THD22950.1"/>
    <property type="molecule type" value="Genomic_DNA"/>
</dbReference>
<keyword evidence="1" id="KW-0732">Signal</keyword>
<evidence type="ECO:0000313" key="4">
    <source>
        <dbReference type="Proteomes" id="UP000230066"/>
    </source>
</evidence>
<feature type="signal peptide" evidence="1">
    <location>
        <begin position="1"/>
        <end position="20"/>
    </location>
</feature>
<accession>A0A4E0RZV6</accession>
<feature type="chain" id="PRO_5020036373" description="Ig-like domain-containing protein" evidence="1">
    <location>
        <begin position="21"/>
        <end position="347"/>
    </location>
</feature>
<keyword evidence="4" id="KW-1185">Reference proteome</keyword>
<evidence type="ECO:0000259" key="2">
    <source>
        <dbReference type="PROSITE" id="PS50835"/>
    </source>
</evidence>
<protein>
    <recommendedName>
        <fullName evidence="2">Ig-like domain-containing protein</fullName>
    </recommendedName>
</protein>
<feature type="domain" description="Ig-like" evidence="2">
    <location>
        <begin position="20"/>
        <end position="110"/>
    </location>
</feature>
<dbReference type="Proteomes" id="UP000230066">
    <property type="component" value="Unassembled WGS sequence"/>
</dbReference>
<organism evidence="3 4">
    <name type="scientific">Fasciola hepatica</name>
    <name type="common">Liver fluke</name>
    <dbReference type="NCBI Taxonomy" id="6192"/>
    <lineage>
        <taxon>Eukaryota</taxon>
        <taxon>Metazoa</taxon>
        <taxon>Spiralia</taxon>
        <taxon>Lophotrochozoa</taxon>
        <taxon>Platyhelminthes</taxon>
        <taxon>Trematoda</taxon>
        <taxon>Digenea</taxon>
        <taxon>Plagiorchiida</taxon>
        <taxon>Echinostomata</taxon>
        <taxon>Echinostomatoidea</taxon>
        <taxon>Fasciolidae</taxon>
        <taxon>Fasciola</taxon>
    </lineage>
</organism>
<dbReference type="InterPro" id="IPR013783">
    <property type="entry name" value="Ig-like_fold"/>
</dbReference>
<dbReference type="InterPro" id="IPR007110">
    <property type="entry name" value="Ig-like_dom"/>
</dbReference>
<sequence>MAGMIAVCIFSFLLWGFSSPEELIMRALPSHRAVAGGHLDLSCSVSTQNFPIMWRKNGNDIAENCIIYKVNGFKCRKSGNTYHLIKNSLSWEDRGVWTCSHGPKTKKSIEVDIIVPALVYPLILRPVQLKTDPYPVVIGPSSIQSDVGTGRSQLLLPGTGSRRNPFDMTVSNAPREIMLECVTTCSSLKPHIQWRSRNSSWTMTLHPQTESDFTALDPPAPTDTCLPGLHAIRERVRVMCAPNAPTRSNNGLVGLNRITCQPNHGSDQDLIQQALSFGPPVDNYASTGVLSGWTAADYETDECGPKRKHLEACVFVLCSARVHQRTIWSDHESHLLIIFSTDSHESV</sequence>
<evidence type="ECO:0000313" key="3">
    <source>
        <dbReference type="EMBL" id="THD22950.1"/>
    </source>
</evidence>
<dbReference type="Gene3D" id="2.60.40.10">
    <property type="entry name" value="Immunoglobulins"/>
    <property type="match status" value="1"/>
</dbReference>